<evidence type="ECO:0000256" key="1">
    <source>
        <dbReference type="SAM" id="MobiDB-lite"/>
    </source>
</evidence>
<organism evidence="2 3">
    <name type="scientific">Piromyces finnis</name>
    <dbReference type="NCBI Taxonomy" id="1754191"/>
    <lineage>
        <taxon>Eukaryota</taxon>
        <taxon>Fungi</taxon>
        <taxon>Fungi incertae sedis</taxon>
        <taxon>Chytridiomycota</taxon>
        <taxon>Chytridiomycota incertae sedis</taxon>
        <taxon>Neocallimastigomycetes</taxon>
        <taxon>Neocallimastigales</taxon>
        <taxon>Neocallimastigaceae</taxon>
        <taxon>Piromyces</taxon>
    </lineage>
</organism>
<accession>A0A1Y1V3P5</accession>
<feature type="region of interest" description="Disordered" evidence="1">
    <location>
        <begin position="1"/>
        <end position="21"/>
    </location>
</feature>
<feature type="compositionally biased region" description="Basic residues" evidence="1">
    <location>
        <begin position="9"/>
        <end position="19"/>
    </location>
</feature>
<evidence type="ECO:0000313" key="3">
    <source>
        <dbReference type="Proteomes" id="UP000193719"/>
    </source>
</evidence>
<dbReference type="EMBL" id="MCFH01000038">
    <property type="protein sequence ID" value="ORX45780.1"/>
    <property type="molecule type" value="Genomic_DNA"/>
</dbReference>
<dbReference type="AlphaFoldDB" id="A0A1Y1V3P5"/>
<protein>
    <submittedName>
        <fullName evidence="2">Uncharacterized protein</fullName>
    </submittedName>
</protein>
<evidence type="ECO:0000313" key="2">
    <source>
        <dbReference type="EMBL" id="ORX45780.1"/>
    </source>
</evidence>
<name>A0A1Y1V3P5_9FUNG</name>
<comment type="caution">
    <text evidence="2">The sequence shown here is derived from an EMBL/GenBank/DDBJ whole genome shotgun (WGS) entry which is preliminary data.</text>
</comment>
<keyword evidence="3" id="KW-1185">Reference proteome</keyword>
<reference evidence="2 3" key="1">
    <citation type="submission" date="2016-08" db="EMBL/GenBank/DDBJ databases">
        <title>Genomes of anaerobic fungi encode conserved fungal cellulosomes for biomass hydrolysis.</title>
        <authorList>
            <consortium name="DOE Joint Genome Institute"/>
            <person name="Haitjema C.H."/>
            <person name="Gilmore S.P."/>
            <person name="Henske J.K."/>
            <person name="Solomon K.V."/>
            <person name="De Groot R."/>
            <person name="Kuo A."/>
            <person name="Mondo S.J."/>
            <person name="Salamov A.A."/>
            <person name="Labutti K."/>
            <person name="Zhao Z."/>
            <person name="Chiniquy J."/>
            <person name="Barry K."/>
            <person name="Brewer H.M."/>
            <person name="Purvine S.O."/>
            <person name="Wright A.T."/>
            <person name="Boxma B."/>
            <person name="Van Alen T."/>
            <person name="Hackstein J.H."/>
            <person name="Baker S.E."/>
            <person name="Grigoriev I.V."/>
            <person name="O'Malley M.A."/>
        </authorList>
    </citation>
    <scope>NUCLEOTIDE SEQUENCE [LARGE SCALE GENOMIC DNA]</scope>
    <source>
        <strain evidence="3">finn</strain>
    </source>
</reference>
<reference evidence="2 3" key="2">
    <citation type="submission" date="2016-08" db="EMBL/GenBank/DDBJ databases">
        <title>Pervasive Adenine N6-methylation of Active Genes in Fungi.</title>
        <authorList>
            <consortium name="DOE Joint Genome Institute"/>
            <person name="Mondo S.J."/>
            <person name="Dannebaum R.O."/>
            <person name="Kuo R.C."/>
            <person name="Labutti K."/>
            <person name="Haridas S."/>
            <person name="Kuo A."/>
            <person name="Salamov A."/>
            <person name="Ahrendt S.R."/>
            <person name="Lipzen A."/>
            <person name="Sullivan W."/>
            <person name="Andreopoulos W.B."/>
            <person name="Clum A."/>
            <person name="Lindquist E."/>
            <person name="Daum C."/>
            <person name="Ramamoorthy G.K."/>
            <person name="Gryganskyi A."/>
            <person name="Culley D."/>
            <person name="Magnuson J.K."/>
            <person name="James T.Y."/>
            <person name="O'Malley M.A."/>
            <person name="Stajich J.E."/>
            <person name="Spatafora J.W."/>
            <person name="Visel A."/>
            <person name="Grigoriev I.V."/>
        </authorList>
    </citation>
    <scope>NUCLEOTIDE SEQUENCE [LARGE SCALE GENOMIC DNA]</scope>
    <source>
        <strain evidence="3">finn</strain>
    </source>
</reference>
<proteinExistence type="predicted"/>
<dbReference type="Proteomes" id="UP000193719">
    <property type="component" value="Unassembled WGS sequence"/>
</dbReference>
<sequence length="71" mass="8651">MNQIQKGDKRTKKDRKNKFPKFFNDPKLAEQIIYNKRNELINKEKKEKKGLNLVHTDFFNDFEDDFDDETI</sequence>
<gene>
    <name evidence="2" type="ORF">BCR36DRAFT_585536</name>
</gene>